<feature type="chain" id="PRO_5039456036" evidence="1">
    <location>
        <begin position="26"/>
        <end position="402"/>
    </location>
</feature>
<dbReference type="OrthoDB" id="2918548at2"/>
<name>A0A7X3JY86_9BACL</name>
<gene>
    <name evidence="2" type="ORF">EDM21_04605</name>
</gene>
<comment type="caution">
    <text evidence="2">The sequence shown here is derived from an EMBL/GenBank/DDBJ whole genome shotgun (WGS) entry which is preliminary data.</text>
</comment>
<dbReference type="EMBL" id="RHLK01000002">
    <property type="protein sequence ID" value="MVO98806.1"/>
    <property type="molecule type" value="Genomic_DNA"/>
</dbReference>
<proteinExistence type="predicted"/>
<dbReference type="AlphaFoldDB" id="A0A7X3JY86"/>
<accession>A0A7X3JY86</accession>
<feature type="signal peptide" evidence="1">
    <location>
        <begin position="1"/>
        <end position="25"/>
    </location>
</feature>
<evidence type="ECO:0000256" key="1">
    <source>
        <dbReference type="SAM" id="SignalP"/>
    </source>
</evidence>
<evidence type="ECO:0000313" key="2">
    <source>
        <dbReference type="EMBL" id="MVO98806.1"/>
    </source>
</evidence>
<keyword evidence="1" id="KW-0732">Signal</keyword>
<organism evidence="2 3">
    <name type="scientific">Paenibacillus lutrae</name>
    <dbReference type="NCBI Taxonomy" id="2078573"/>
    <lineage>
        <taxon>Bacteria</taxon>
        <taxon>Bacillati</taxon>
        <taxon>Bacillota</taxon>
        <taxon>Bacilli</taxon>
        <taxon>Bacillales</taxon>
        <taxon>Paenibacillaceae</taxon>
        <taxon>Paenibacillus</taxon>
    </lineage>
</organism>
<sequence>MKKLAKGLTLTTLALSMLIPINAYGSAKPKLKKQIIVISDSAETTISNIKKRDSDETIKKIKEMYNFDKITLSTLKQNNFTIKHSEDSIIVVSFENISSNKDLLNNIINEINKQNLVYIYGKGFTTQDVEQLTGLKIEKRSKEKLEESSVKNQEWQYLGVGKEVDGKFNFDFGQVTYKEADGTYIIPDDSFILQSVINSNKRLELKNEKNKLAPTGYGDDPIVTRDSLSKDGYAFNELKANLSVDWFLHKASDNDAEYDYFYLEDSVELNGYNGYTTGYDLKTWHSLPSASDIIKDWGPDSNSGSTFAVSLPWGVQWQFSTNAAISLTTEGSQADDKVFWNVDERWYQYGISLPLRIRPGTAWASKGTYAMINTQHYGAVRKNGGFDLVELSIDPQVRYDYN</sequence>
<protein>
    <submittedName>
        <fullName evidence="2">Uncharacterized protein</fullName>
    </submittedName>
</protein>
<dbReference type="RefSeq" id="WP_157333297.1">
    <property type="nucleotide sequence ID" value="NZ_RHLK01000002.1"/>
</dbReference>
<dbReference type="Proteomes" id="UP000490800">
    <property type="component" value="Unassembled WGS sequence"/>
</dbReference>
<evidence type="ECO:0000313" key="3">
    <source>
        <dbReference type="Proteomes" id="UP000490800"/>
    </source>
</evidence>
<reference evidence="2 3" key="1">
    <citation type="journal article" date="2019" name="Microorganisms">
        <title>Paenibacillus lutrae sp. nov., A Chitinolytic Species Isolated from A River Otter in Castril Natural Park, Granada, Spain.</title>
        <authorList>
            <person name="Rodriguez M."/>
            <person name="Reina J.C."/>
            <person name="Bejar V."/>
            <person name="Llamas I."/>
        </authorList>
    </citation>
    <scope>NUCLEOTIDE SEQUENCE [LARGE SCALE GENOMIC DNA]</scope>
    <source>
        <strain evidence="2 3">N10</strain>
    </source>
</reference>
<keyword evidence="3" id="KW-1185">Reference proteome</keyword>